<dbReference type="AlphaFoldDB" id="A0AAN6LUT0"/>
<evidence type="ECO:0000256" key="3">
    <source>
        <dbReference type="ARBA" id="ARBA00022771"/>
    </source>
</evidence>
<protein>
    <recommendedName>
        <fullName evidence="9">RING-type domain-containing protein</fullName>
    </recommendedName>
</protein>
<evidence type="ECO:0000256" key="5">
    <source>
        <dbReference type="ARBA" id="ARBA00022833"/>
    </source>
</evidence>
<evidence type="ECO:0000256" key="2">
    <source>
        <dbReference type="ARBA" id="ARBA00022723"/>
    </source>
</evidence>
<evidence type="ECO:0008006" key="9">
    <source>
        <dbReference type="Google" id="ProtNLM"/>
    </source>
</evidence>
<proteinExistence type="predicted"/>
<sequence>MDAPDIIDLCGDEDEFDLHEYHNYLDNAFPERDYPNASGANHVQAAQPYIDDLHRNQNDLIDFDLPDYTPAVDPHTPGSSTPEPTMGQYANFADTGLVTGAACLQMVLDVLPDISVDHVLQLIADETQDETRTPEACQRIVALILDGADYPKEEEASRKRKRERSLSEFEEDEGEGRSKVYTDQALSLLKDEFVQVPARHIERVLKEQKTFYKAYCDIWEALNNKSGPRGFTKINRPRLRRDVEPVLAEQGSQVPKELQAAKRKCEAVAVKRRKAEDYERKEAENVKSAILAGQMQDCQCCFEEFPLNRMYGCGGMTEHIFCKTCMKSYVESEMGSSRCRPVCFADSSCGGTFTRTQLEACLDQTTFERLEHMQQMQDLDIAGLNLDECPFCDFKQECPPMEEDKEFRCLNPK</sequence>
<keyword evidence="2" id="KW-0479">Metal-binding</keyword>
<dbReference type="GO" id="GO:0008270">
    <property type="term" value="F:zinc ion binding"/>
    <property type="evidence" value="ECO:0007669"/>
    <property type="project" value="UniProtKB-KW"/>
</dbReference>
<evidence type="ECO:0000256" key="6">
    <source>
        <dbReference type="SAM" id="MobiDB-lite"/>
    </source>
</evidence>
<dbReference type="InterPro" id="IPR013083">
    <property type="entry name" value="Znf_RING/FYVE/PHD"/>
</dbReference>
<reference evidence="7 8" key="1">
    <citation type="submission" date="2021-02" db="EMBL/GenBank/DDBJ databases">
        <title>Genome assembly of Pseudopithomyces chartarum.</title>
        <authorList>
            <person name="Jauregui R."/>
            <person name="Singh J."/>
            <person name="Voisey C."/>
        </authorList>
    </citation>
    <scope>NUCLEOTIDE SEQUENCE [LARGE SCALE GENOMIC DNA]</scope>
    <source>
        <strain evidence="7 8">AGR01</strain>
    </source>
</reference>
<keyword evidence="5" id="KW-0862">Zinc</keyword>
<evidence type="ECO:0000313" key="8">
    <source>
        <dbReference type="Proteomes" id="UP001280581"/>
    </source>
</evidence>
<dbReference type="InterPro" id="IPR051628">
    <property type="entry name" value="LUBAC_E3_Ligases"/>
</dbReference>
<evidence type="ECO:0000256" key="4">
    <source>
        <dbReference type="ARBA" id="ARBA00022786"/>
    </source>
</evidence>
<feature type="region of interest" description="Disordered" evidence="6">
    <location>
        <begin position="152"/>
        <end position="178"/>
    </location>
</feature>
<evidence type="ECO:0000313" key="7">
    <source>
        <dbReference type="EMBL" id="KAK3203621.1"/>
    </source>
</evidence>
<comment type="caution">
    <text evidence="7">The sequence shown here is derived from an EMBL/GenBank/DDBJ whole genome shotgun (WGS) entry which is preliminary data.</text>
</comment>
<dbReference type="Proteomes" id="UP001280581">
    <property type="component" value="Unassembled WGS sequence"/>
</dbReference>
<comment type="pathway">
    <text evidence="1">Protein modification; protein ubiquitination.</text>
</comment>
<dbReference type="PANTHER" id="PTHR22770:SF47">
    <property type="entry name" value="E3 UBIQUITIN-PROTEIN LIGASE RNF216"/>
    <property type="match status" value="1"/>
</dbReference>
<keyword evidence="3" id="KW-0863">Zinc-finger</keyword>
<dbReference type="EMBL" id="WVTA01000010">
    <property type="protein sequence ID" value="KAK3203621.1"/>
    <property type="molecule type" value="Genomic_DNA"/>
</dbReference>
<organism evidence="7 8">
    <name type="scientific">Pseudopithomyces chartarum</name>
    <dbReference type="NCBI Taxonomy" id="1892770"/>
    <lineage>
        <taxon>Eukaryota</taxon>
        <taxon>Fungi</taxon>
        <taxon>Dikarya</taxon>
        <taxon>Ascomycota</taxon>
        <taxon>Pezizomycotina</taxon>
        <taxon>Dothideomycetes</taxon>
        <taxon>Pleosporomycetidae</taxon>
        <taxon>Pleosporales</taxon>
        <taxon>Massarineae</taxon>
        <taxon>Didymosphaeriaceae</taxon>
        <taxon>Pseudopithomyces</taxon>
    </lineage>
</organism>
<gene>
    <name evidence="7" type="ORF">GRF29_106g129849</name>
</gene>
<dbReference type="Gene3D" id="3.30.40.10">
    <property type="entry name" value="Zinc/RING finger domain, C3HC4 (zinc finger)"/>
    <property type="match status" value="1"/>
</dbReference>
<name>A0AAN6LUT0_9PLEO</name>
<dbReference type="PANTHER" id="PTHR22770">
    <property type="entry name" value="UBIQUITIN CONJUGATING ENZYME 7 INTERACTING PROTEIN-RELATED"/>
    <property type="match status" value="1"/>
</dbReference>
<evidence type="ECO:0000256" key="1">
    <source>
        <dbReference type="ARBA" id="ARBA00004906"/>
    </source>
</evidence>
<accession>A0AAN6LUT0</accession>
<keyword evidence="8" id="KW-1185">Reference proteome</keyword>
<keyword evidence="4" id="KW-0833">Ubl conjugation pathway</keyword>